<name>A0ABW8PGW1_9FLAO</name>
<proteinExistence type="predicted"/>
<comment type="caution">
    <text evidence="3">The sequence shown here is derived from an EMBL/GenBank/DDBJ whole genome shotgun (WGS) entry which is preliminary data.</text>
</comment>
<evidence type="ECO:0000313" key="4">
    <source>
        <dbReference type="Proteomes" id="UP001621713"/>
    </source>
</evidence>
<evidence type="ECO:0000256" key="2">
    <source>
        <dbReference type="ARBA" id="ARBA00022803"/>
    </source>
</evidence>
<reference evidence="3 4" key="1">
    <citation type="submission" date="2024-02" db="EMBL/GenBank/DDBJ databases">
        <title>Comparative Genomic Analysis of Flavobacterium Species Causing Columnaris Disease of Freshwater Fish in Thailand: Insights into Virulence and Resistance Mechanisms.</title>
        <authorList>
            <person name="Nguyen D."/>
            <person name="Chokmangmeepisarn P."/>
            <person name="Khianchaikhan K."/>
            <person name="Morishita M."/>
            <person name="Bunnoy A."/>
            <person name="Rodkhum C."/>
        </authorList>
    </citation>
    <scope>NUCLEOTIDE SEQUENCE [LARGE SCALE GENOMIC DNA]</scope>
    <source>
        <strain evidence="3 4">PCBSB2203</strain>
    </source>
</reference>
<keyword evidence="2" id="KW-0802">TPR repeat</keyword>
<organism evidence="3 4">
    <name type="scientific">Flavobacterium covae</name>
    <dbReference type="NCBI Taxonomy" id="2906076"/>
    <lineage>
        <taxon>Bacteria</taxon>
        <taxon>Pseudomonadati</taxon>
        <taxon>Bacteroidota</taxon>
        <taxon>Flavobacteriia</taxon>
        <taxon>Flavobacteriales</taxon>
        <taxon>Flavobacteriaceae</taxon>
        <taxon>Flavobacterium</taxon>
    </lineage>
</organism>
<dbReference type="InterPro" id="IPR051685">
    <property type="entry name" value="Ycf3/AcsC/BcsC/TPR_MFPF"/>
</dbReference>
<gene>
    <name evidence="3" type="ORF">V3467_03480</name>
</gene>
<keyword evidence="4" id="KW-1185">Reference proteome</keyword>
<evidence type="ECO:0000313" key="3">
    <source>
        <dbReference type="EMBL" id="MFK7002914.1"/>
    </source>
</evidence>
<dbReference type="EMBL" id="JAZHOJ010000005">
    <property type="protein sequence ID" value="MFK7002914.1"/>
    <property type="molecule type" value="Genomic_DNA"/>
</dbReference>
<accession>A0ABW8PGW1</accession>
<keyword evidence="1" id="KW-0677">Repeat</keyword>
<dbReference type="SMART" id="SM00028">
    <property type="entry name" value="TPR"/>
    <property type="match status" value="4"/>
</dbReference>
<dbReference type="PANTHER" id="PTHR44943:SF8">
    <property type="entry name" value="TPR REPEAT-CONTAINING PROTEIN MJ0263"/>
    <property type="match status" value="1"/>
</dbReference>
<dbReference type="PANTHER" id="PTHR44943">
    <property type="entry name" value="CELLULOSE SYNTHASE OPERON PROTEIN C"/>
    <property type="match status" value="1"/>
</dbReference>
<sequence length="689" mass="79741">MLSFVKYISVMIFTCHCFSQEMTSGFNYLEKGNFEKAEIFFKDILSSYPENKTARICYARAIGLNKKPEEALILFQKLLDDYPNDYEIKLNYAESMLWNNKFIEGKTYYENLIDLDSKSFPAALGYANCLSNLREYEKALSYVDQALELSKNNPNALISRKYIRLGYADQLSKKNKIQEALKLLDNNLIDDPEDRETLLNKANLLLIKKEYSKAEKTYTKLNKTQNDSIISLNGVALTNHLNNKEKKALRFTLMALTKSHKSSDNTLIYQTTERYIQALIWNKKYKKAQIEINDFKEKTQNSVQSIALQAMLNIYKNNFLEAINEYKSLLVKDSTSFDGNLGIANAYYANDQIKESYNAVNKTLTFFQEQKDANVLLNKIKEKFSSSMEEKISYSFDNNKNTAISSLTTINVPINLKTSLIGKYTYRKTQNTTNDQLAKSNDFILGIHYEFKPKLILTALGGLTTVNSYSQNYVQFLGQVSVKLKPFKFQEIEGGYLREIQNFNAELMGRKIVNNHLYMNYSISTNFNLGGFIQYFRTQQSDDNNRNLLFTSLYYTVLSKPTIKTGINYQFINFKEQKPLFYFSPLRFNAYEIFTDIIRDDKTIDSKGTFYHFIVAGGTQFIENNKNQLTYRLQGKIGYKFSPRLNLHLYSLKSNIASSTAAGFTYTEIGFGFKWLFAKFLNEKRLSKK</sequence>
<dbReference type="Proteomes" id="UP001621713">
    <property type="component" value="Unassembled WGS sequence"/>
</dbReference>
<dbReference type="SUPFAM" id="SSF48452">
    <property type="entry name" value="TPR-like"/>
    <property type="match status" value="2"/>
</dbReference>
<evidence type="ECO:0008006" key="5">
    <source>
        <dbReference type="Google" id="ProtNLM"/>
    </source>
</evidence>
<protein>
    <recommendedName>
        <fullName evidence="5">Tetratricopeptide repeat protein</fullName>
    </recommendedName>
</protein>
<dbReference type="RefSeq" id="WP_405344986.1">
    <property type="nucleotide sequence ID" value="NZ_JAZHOJ010000005.1"/>
</dbReference>
<evidence type="ECO:0000256" key="1">
    <source>
        <dbReference type="ARBA" id="ARBA00022737"/>
    </source>
</evidence>
<dbReference type="InterPro" id="IPR019734">
    <property type="entry name" value="TPR_rpt"/>
</dbReference>
<dbReference type="InterPro" id="IPR011990">
    <property type="entry name" value="TPR-like_helical_dom_sf"/>
</dbReference>
<dbReference type="Gene3D" id="1.25.40.10">
    <property type="entry name" value="Tetratricopeptide repeat domain"/>
    <property type="match status" value="2"/>
</dbReference>